<dbReference type="PANTHER" id="PTHR11802:SF413">
    <property type="entry name" value="PEPTIDASE S10, SERINE CARBOXYPEPTIDASE, ALPHA_BETA HYDROLASE-RELATED"/>
    <property type="match status" value="1"/>
</dbReference>
<comment type="similarity">
    <text evidence="1">Belongs to the peptidase S10 family.</text>
</comment>
<evidence type="ECO:0000256" key="1">
    <source>
        <dbReference type="ARBA" id="ARBA00009431"/>
    </source>
</evidence>
<evidence type="ECO:0000313" key="3">
    <source>
        <dbReference type="Proteomes" id="UP001054252"/>
    </source>
</evidence>
<dbReference type="SUPFAM" id="SSF53474">
    <property type="entry name" value="alpha/beta-Hydrolases"/>
    <property type="match status" value="1"/>
</dbReference>
<dbReference type="GO" id="GO:0004185">
    <property type="term" value="F:serine-type carboxypeptidase activity"/>
    <property type="evidence" value="ECO:0007669"/>
    <property type="project" value="InterPro"/>
</dbReference>
<keyword evidence="3" id="KW-1185">Reference proteome</keyword>
<dbReference type="PANTHER" id="PTHR11802">
    <property type="entry name" value="SERINE PROTEASE FAMILY S10 SERINE CARBOXYPEPTIDASE"/>
    <property type="match status" value="1"/>
</dbReference>
<dbReference type="GO" id="GO:0016747">
    <property type="term" value="F:acyltransferase activity, transferring groups other than amino-acyl groups"/>
    <property type="evidence" value="ECO:0007669"/>
    <property type="project" value="TreeGrafter"/>
</dbReference>
<proteinExistence type="inferred from homology"/>
<dbReference type="Gene3D" id="3.40.50.12670">
    <property type="match status" value="1"/>
</dbReference>
<reference evidence="2 3" key="1">
    <citation type="journal article" date="2021" name="Commun. Biol.">
        <title>The genome of Shorea leprosula (Dipterocarpaceae) highlights the ecological relevance of drought in aseasonal tropical rainforests.</title>
        <authorList>
            <person name="Ng K.K.S."/>
            <person name="Kobayashi M.J."/>
            <person name="Fawcett J.A."/>
            <person name="Hatakeyama M."/>
            <person name="Paape T."/>
            <person name="Ng C.H."/>
            <person name="Ang C.C."/>
            <person name="Tnah L.H."/>
            <person name="Lee C.T."/>
            <person name="Nishiyama T."/>
            <person name="Sese J."/>
            <person name="O'Brien M.J."/>
            <person name="Copetti D."/>
            <person name="Mohd Noor M.I."/>
            <person name="Ong R.C."/>
            <person name="Putra M."/>
            <person name="Sireger I.Z."/>
            <person name="Indrioko S."/>
            <person name="Kosugi Y."/>
            <person name="Izuno A."/>
            <person name="Isagi Y."/>
            <person name="Lee S.L."/>
            <person name="Shimizu K.K."/>
        </authorList>
    </citation>
    <scope>NUCLEOTIDE SEQUENCE [LARGE SCALE GENOMIC DNA]</scope>
    <source>
        <strain evidence="2">214</strain>
    </source>
</reference>
<name>A0AAV5IJB2_9ROSI</name>
<dbReference type="AlphaFoldDB" id="A0AAV5IJB2"/>
<dbReference type="InterPro" id="IPR029058">
    <property type="entry name" value="AB_hydrolase_fold"/>
</dbReference>
<accession>A0AAV5IJB2</accession>
<protein>
    <recommendedName>
        <fullName evidence="4">Serine carboxypeptidase</fullName>
    </recommendedName>
</protein>
<sequence>MFITCFCDLCVYRFEFVASLALATGSVCGDSVHSLLMYTKELWNGCNFSDAYTKTVTSSVPCHRNLSKQSLLAMVYSGDHDFSIPHIGTQNWIRTLNLTTEEEWRPWFVDGQVARYTVKYINGDYTLIFATGAGHIAPEYKPRECYSMINRSSLISHFSNATQYEHKNLFSILAFECGRVSALRPALCFSNN</sequence>
<dbReference type="EMBL" id="BPVZ01000015">
    <property type="protein sequence ID" value="GKV00445.1"/>
    <property type="molecule type" value="Genomic_DNA"/>
</dbReference>
<evidence type="ECO:0008006" key="4">
    <source>
        <dbReference type="Google" id="ProtNLM"/>
    </source>
</evidence>
<organism evidence="2 3">
    <name type="scientific">Rubroshorea leprosula</name>
    <dbReference type="NCBI Taxonomy" id="152421"/>
    <lineage>
        <taxon>Eukaryota</taxon>
        <taxon>Viridiplantae</taxon>
        <taxon>Streptophyta</taxon>
        <taxon>Embryophyta</taxon>
        <taxon>Tracheophyta</taxon>
        <taxon>Spermatophyta</taxon>
        <taxon>Magnoliopsida</taxon>
        <taxon>eudicotyledons</taxon>
        <taxon>Gunneridae</taxon>
        <taxon>Pentapetalae</taxon>
        <taxon>rosids</taxon>
        <taxon>malvids</taxon>
        <taxon>Malvales</taxon>
        <taxon>Dipterocarpaceae</taxon>
        <taxon>Rubroshorea</taxon>
    </lineage>
</organism>
<dbReference type="GO" id="GO:0019748">
    <property type="term" value="P:secondary metabolic process"/>
    <property type="evidence" value="ECO:0007669"/>
    <property type="project" value="TreeGrafter"/>
</dbReference>
<dbReference type="Proteomes" id="UP001054252">
    <property type="component" value="Unassembled WGS sequence"/>
</dbReference>
<gene>
    <name evidence="2" type="ORF">SLEP1_g13131</name>
</gene>
<evidence type="ECO:0000313" key="2">
    <source>
        <dbReference type="EMBL" id="GKV00445.1"/>
    </source>
</evidence>
<dbReference type="GO" id="GO:0006508">
    <property type="term" value="P:proteolysis"/>
    <property type="evidence" value="ECO:0007669"/>
    <property type="project" value="InterPro"/>
</dbReference>
<dbReference type="Pfam" id="PF00450">
    <property type="entry name" value="Peptidase_S10"/>
    <property type="match status" value="1"/>
</dbReference>
<dbReference type="InterPro" id="IPR001563">
    <property type="entry name" value="Peptidase_S10"/>
</dbReference>
<comment type="caution">
    <text evidence="2">The sequence shown here is derived from an EMBL/GenBank/DDBJ whole genome shotgun (WGS) entry which is preliminary data.</text>
</comment>